<dbReference type="RefSeq" id="WP_090589821.1">
    <property type="nucleotide sequence ID" value="NZ_LT629688.1"/>
</dbReference>
<dbReference type="InterPro" id="IPR018060">
    <property type="entry name" value="HTH_AraC"/>
</dbReference>
<dbReference type="Pfam" id="PF02311">
    <property type="entry name" value="AraC_binding"/>
    <property type="match status" value="1"/>
</dbReference>
<evidence type="ECO:0000256" key="2">
    <source>
        <dbReference type="ARBA" id="ARBA00023125"/>
    </source>
</evidence>
<dbReference type="PANTHER" id="PTHR46796">
    <property type="entry name" value="HTH-TYPE TRANSCRIPTIONAL ACTIVATOR RHAS-RELATED"/>
    <property type="match status" value="1"/>
</dbReference>
<dbReference type="InterPro" id="IPR003313">
    <property type="entry name" value="AraC-bd"/>
</dbReference>
<evidence type="ECO:0000313" key="6">
    <source>
        <dbReference type="EMBL" id="SDD12100.1"/>
    </source>
</evidence>
<dbReference type="SMART" id="SM00342">
    <property type="entry name" value="HTH_ARAC"/>
    <property type="match status" value="1"/>
</dbReference>
<evidence type="ECO:0000256" key="1">
    <source>
        <dbReference type="ARBA" id="ARBA00023015"/>
    </source>
</evidence>
<keyword evidence="1" id="KW-0805">Transcription regulation</keyword>
<protein>
    <submittedName>
        <fullName evidence="6">AraC family transcriptional regulator, L-rhamnose operon transcriptional activator RhaR</fullName>
    </submittedName>
</protein>
<feature type="domain" description="HTH araC/xylS-type" evidence="5">
    <location>
        <begin position="189"/>
        <end position="287"/>
    </location>
</feature>
<evidence type="ECO:0000313" key="7">
    <source>
        <dbReference type="Proteomes" id="UP000198546"/>
    </source>
</evidence>
<dbReference type="EMBL" id="LT629688">
    <property type="protein sequence ID" value="SDD12100.1"/>
    <property type="molecule type" value="Genomic_DNA"/>
</dbReference>
<dbReference type="CDD" id="cd02208">
    <property type="entry name" value="cupin_RmlC-like"/>
    <property type="match status" value="1"/>
</dbReference>
<feature type="region of interest" description="Disordered" evidence="4">
    <location>
        <begin position="299"/>
        <end position="325"/>
    </location>
</feature>
<dbReference type="InterPro" id="IPR050204">
    <property type="entry name" value="AraC_XylS_family_regulators"/>
</dbReference>
<dbReference type="GO" id="GO:0043565">
    <property type="term" value="F:sequence-specific DNA binding"/>
    <property type="evidence" value="ECO:0007669"/>
    <property type="project" value="InterPro"/>
</dbReference>
<dbReference type="InterPro" id="IPR014710">
    <property type="entry name" value="RmlC-like_jellyroll"/>
</dbReference>
<evidence type="ECO:0000256" key="3">
    <source>
        <dbReference type="ARBA" id="ARBA00023163"/>
    </source>
</evidence>
<reference evidence="6 7" key="1">
    <citation type="submission" date="2016-10" db="EMBL/GenBank/DDBJ databases">
        <authorList>
            <person name="de Groot N.N."/>
        </authorList>
    </citation>
    <scope>NUCLEOTIDE SEQUENCE [LARGE SCALE GENOMIC DNA]</scope>
    <source>
        <strain evidence="6 7">MON 2.2</strain>
    </source>
</reference>
<dbReference type="Pfam" id="PF12833">
    <property type="entry name" value="HTH_18"/>
    <property type="match status" value="1"/>
</dbReference>
<proteinExistence type="predicted"/>
<dbReference type="GO" id="GO:0003700">
    <property type="term" value="F:DNA-binding transcription factor activity"/>
    <property type="evidence" value="ECO:0007669"/>
    <property type="project" value="InterPro"/>
</dbReference>
<dbReference type="OrthoDB" id="186135at2"/>
<dbReference type="InterPro" id="IPR037923">
    <property type="entry name" value="HTH-like"/>
</dbReference>
<dbReference type="PROSITE" id="PS01124">
    <property type="entry name" value="HTH_ARAC_FAMILY_2"/>
    <property type="match status" value="1"/>
</dbReference>
<accession>A0A1G6S5C6</accession>
<dbReference type="STRING" id="675864.SAMN04489747_0229"/>
<keyword evidence="3" id="KW-0804">Transcription</keyword>
<keyword evidence="7" id="KW-1185">Reference proteome</keyword>
<dbReference type="AlphaFoldDB" id="A0A1G6S5C6"/>
<dbReference type="SUPFAM" id="SSF51215">
    <property type="entry name" value="Regulatory protein AraC"/>
    <property type="match status" value="1"/>
</dbReference>
<dbReference type="Proteomes" id="UP000198546">
    <property type="component" value="Chromosome i"/>
</dbReference>
<gene>
    <name evidence="6" type="ORF">SAMN04489747_0229</name>
</gene>
<dbReference type="InterPro" id="IPR009057">
    <property type="entry name" value="Homeodomain-like_sf"/>
</dbReference>
<name>A0A1G6S5C6_9ACTN</name>
<evidence type="ECO:0000256" key="4">
    <source>
        <dbReference type="SAM" id="MobiDB-lite"/>
    </source>
</evidence>
<dbReference type="Gene3D" id="2.60.120.10">
    <property type="entry name" value="Jelly Rolls"/>
    <property type="match status" value="1"/>
</dbReference>
<evidence type="ECO:0000259" key="5">
    <source>
        <dbReference type="PROSITE" id="PS01124"/>
    </source>
</evidence>
<keyword evidence="2" id="KW-0238">DNA-binding</keyword>
<organism evidence="6 7">
    <name type="scientific">Auraticoccus monumenti</name>
    <dbReference type="NCBI Taxonomy" id="675864"/>
    <lineage>
        <taxon>Bacteria</taxon>
        <taxon>Bacillati</taxon>
        <taxon>Actinomycetota</taxon>
        <taxon>Actinomycetes</taxon>
        <taxon>Propionibacteriales</taxon>
        <taxon>Propionibacteriaceae</taxon>
        <taxon>Auraticoccus</taxon>
    </lineage>
</organism>
<dbReference type="SUPFAM" id="SSF46689">
    <property type="entry name" value="Homeodomain-like"/>
    <property type="match status" value="2"/>
</dbReference>
<dbReference type="Gene3D" id="1.10.10.60">
    <property type="entry name" value="Homeodomain-like"/>
    <property type="match status" value="2"/>
</dbReference>
<sequence>MTSSGVLHQQTRALAFAGQLVPVACERLRVGAAVGPHTHDFLELAVVLSGACRYVTQATRRTLSPGDVVVVRPGAWHAFEAPQDLEVYNLYVGPELLRGELSWTLDHPALAHALIHGGESTAPLTGAALERVIGWLDQVQQVAGRGPTRDDRASQRVLRLGLLACVLSELLSSEVGGPAGRTSLTREVRKVITVMEEDPAHPWTVGELARQVGLSESQLHRRFLDQVGVTPIRWLIRTRAEKAAALLAGTDLTVAGIGRAVGWPDPNYATRRFRSAYAMTPSAYRARFSFLAPPAVAAEARVPPPASRQPAPGSGEPAASTLPAR</sequence>